<dbReference type="Proteomes" id="UP000054279">
    <property type="component" value="Unassembled WGS sequence"/>
</dbReference>
<dbReference type="PRINTS" id="PR00320">
    <property type="entry name" value="GPROTEINBRPT"/>
</dbReference>
<protein>
    <recommendedName>
        <fullName evidence="7">WD40 repeat-like protein</fullName>
    </recommendedName>
</protein>
<dbReference type="AlphaFoldDB" id="A0A0C9VCX3"/>
<dbReference type="InterPro" id="IPR051983">
    <property type="entry name" value="WSB_SOCS-box_domain"/>
</dbReference>
<dbReference type="SMART" id="SM00320">
    <property type="entry name" value="WD40"/>
    <property type="match status" value="3"/>
</dbReference>
<dbReference type="HOGENOM" id="CLU_000288_57_19_1"/>
<dbReference type="InterPro" id="IPR019775">
    <property type="entry name" value="WD40_repeat_CS"/>
</dbReference>
<keyword evidence="2" id="KW-0677">Repeat</keyword>
<dbReference type="EMBL" id="KN837115">
    <property type="protein sequence ID" value="KIJ44834.1"/>
    <property type="molecule type" value="Genomic_DNA"/>
</dbReference>
<evidence type="ECO:0000256" key="2">
    <source>
        <dbReference type="ARBA" id="ARBA00022737"/>
    </source>
</evidence>
<feature type="repeat" description="WD" evidence="4">
    <location>
        <begin position="69"/>
        <end position="110"/>
    </location>
</feature>
<evidence type="ECO:0000256" key="4">
    <source>
        <dbReference type="PROSITE-ProRule" id="PRU00221"/>
    </source>
</evidence>
<dbReference type="PROSITE" id="PS50082">
    <property type="entry name" value="WD_REPEATS_2"/>
    <property type="match status" value="3"/>
</dbReference>
<dbReference type="OrthoDB" id="6262491at2759"/>
<dbReference type="Gene3D" id="2.130.10.10">
    <property type="entry name" value="YVTN repeat-like/Quinoprotein amine dehydrogenase"/>
    <property type="match status" value="1"/>
</dbReference>
<evidence type="ECO:0000256" key="3">
    <source>
        <dbReference type="ARBA" id="ARBA00022786"/>
    </source>
</evidence>
<sequence>SLIALARDAINLMRMAGSVIQDATPHLYISVLPFLPKNSALRQQRIKYSKQGTKVIKGLEDQWPALELIIHEDQQINSVEFSPDGQKVVSGSDDVMIRIWNADTGELITGPLEGHSGQVHSVSFSSDGQRIVSGSIDQTIRIWNAHTGELITGPLEGHSGWVKSVSFSSDGQRIRIVSGSHDWTIMIWDANPHPEHIAFSPNPKHCINIPNITHNSQQKMDYNNVYFNKWTGWICGPQKELLFWIPPSYRKGLHLPRYKASMGLKAVTLDLSQLPHGTSWTDCWNENLD</sequence>
<feature type="repeat" description="WD" evidence="4">
    <location>
        <begin position="112"/>
        <end position="153"/>
    </location>
</feature>
<dbReference type="InterPro" id="IPR036322">
    <property type="entry name" value="WD40_repeat_dom_sf"/>
</dbReference>
<evidence type="ECO:0000313" key="6">
    <source>
        <dbReference type="Proteomes" id="UP000054279"/>
    </source>
</evidence>
<feature type="repeat" description="WD" evidence="4">
    <location>
        <begin position="155"/>
        <end position="189"/>
    </location>
</feature>
<evidence type="ECO:0000313" key="5">
    <source>
        <dbReference type="EMBL" id="KIJ44834.1"/>
    </source>
</evidence>
<dbReference type="GO" id="GO:0000209">
    <property type="term" value="P:protein polyubiquitination"/>
    <property type="evidence" value="ECO:0007669"/>
    <property type="project" value="TreeGrafter"/>
</dbReference>
<gene>
    <name evidence="5" type="ORF">M422DRAFT_167727</name>
</gene>
<dbReference type="Pfam" id="PF00400">
    <property type="entry name" value="WD40"/>
    <property type="match status" value="3"/>
</dbReference>
<dbReference type="PROSITE" id="PS00678">
    <property type="entry name" value="WD_REPEATS_1"/>
    <property type="match status" value="2"/>
</dbReference>
<dbReference type="PANTHER" id="PTHR15622:SF2">
    <property type="entry name" value="U4_U6 SMALL NUCLEAR RIBONUCLEOPROTEIN PRP4"/>
    <property type="match status" value="1"/>
</dbReference>
<dbReference type="InterPro" id="IPR020472">
    <property type="entry name" value="WD40_PAC1"/>
</dbReference>
<dbReference type="InterPro" id="IPR001680">
    <property type="entry name" value="WD40_rpt"/>
</dbReference>
<dbReference type="PROSITE" id="PS50294">
    <property type="entry name" value="WD_REPEATS_REGION"/>
    <property type="match status" value="3"/>
</dbReference>
<proteinExistence type="predicted"/>
<organism evidence="5 6">
    <name type="scientific">Sphaerobolus stellatus (strain SS14)</name>
    <dbReference type="NCBI Taxonomy" id="990650"/>
    <lineage>
        <taxon>Eukaryota</taxon>
        <taxon>Fungi</taxon>
        <taxon>Dikarya</taxon>
        <taxon>Basidiomycota</taxon>
        <taxon>Agaricomycotina</taxon>
        <taxon>Agaricomycetes</taxon>
        <taxon>Phallomycetidae</taxon>
        <taxon>Geastrales</taxon>
        <taxon>Sphaerobolaceae</taxon>
        <taxon>Sphaerobolus</taxon>
    </lineage>
</organism>
<reference evidence="5 6" key="1">
    <citation type="submission" date="2014-06" db="EMBL/GenBank/DDBJ databases">
        <title>Evolutionary Origins and Diversification of the Mycorrhizal Mutualists.</title>
        <authorList>
            <consortium name="DOE Joint Genome Institute"/>
            <consortium name="Mycorrhizal Genomics Consortium"/>
            <person name="Kohler A."/>
            <person name="Kuo A."/>
            <person name="Nagy L.G."/>
            <person name="Floudas D."/>
            <person name="Copeland A."/>
            <person name="Barry K.W."/>
            <person name="Cichocki N."/>
            <person name="Veneault-Fourrey C."/>
            <person name="LaButti K."/>
            <person name="Lindquist E.A."/>
            <person name="Lipzen A."/>
            <person name="Lundell T."/>
            <person name="Morin E."/>
            <person name="Murat C."/>
            <person name="Riley R."/>
            <person name="Ohm R."/>
            <person name="Sun H."/>
            <person name="Tunlid A."/>
            <person name="Henrissat B."/>
            <person name="Grigoriev I.V."/>
            <person name="Hibbett D.S."/>
            <person name="Martin F."/>
        </authorList>
    </citation>
    <scope>NUCLEOTIDE SEQUENCE [LARGE SCALE GENOMIC DNA]</scope>
    <source>
        <strain evidence="5 6">SS14</strain>
    </source>
</reference>
<keyword evidence="1 4" id="KW-0853">WD repeat</keyword>
<keyword evidence="6" id="KW-1185">Reference proteome</keyword>
<dbReference type="PANTHER" id="PTHR15622">
    <property type="entry name" value="WD40 REPEAT PROTEIN"/>
    <property type="match status" value="1"/>
</dbReference>
<feature type="non-terminal residue" evidence="5">
    <location>
        <position position="289"/>
    </location>
</feature>
<evidence type="ECO:0008006" key="7">
    <source>
        <dbReference type="Google" id="ProtNLM"/>
    </source>
</evidence>
<name>A0A0C9VCX3_SPHS4</name>
<dbReference type="InterPro" id="IPR015943">
    <property type="entry name" value="WD40/YVTN_repeat-like_dom_sf"/>
</dbReference>
<dbReference type="SUPFAM" id="SSF50978">
    <property type="entry name" value="WD40 repeat-like"/>
    <property type="match status" value="1"/>
</dbReference>
<accession>A0A0C9VCX3</accession>
<keyword evidence="3" id="KW-0833">Ubl conjugation pathway</keyword>
<evidence type="ECO:0000256" key="1">
    <source>
        <dbReference type="ARBA" id="ARBA00022574"/>
    </source>
</evidence>